<evidence type="ECO:0000313" key="4">
    <source>
        <dbReference type="EMBL" id="NNM74588.1"/>
    </source>
</evidence>
<dbReference type="GO" id="GO:0016020">
    <property type="term" value="C:membrane"/>
    <property type="evidence" value="ECO:0007669"/>
    <property type="project" value="InterPro"/>
</dbReference>
<dbReference type="Pfam" id="PF00015">
    <property type="entry name" value="MCPsignal"/>
    <property type="match status" value="1"/>
</dbReference>
<dbReference type="GO" id="GO:0006935">
    <property type="term" value="P:chemotaxis"/>
    <property type="evidence" value="ECO:0007669"/>
    <property type="project" value="UniProtKB-KW"/>
</dbReference>
<comment type="caution">
    <text evidence="4">The sequence shown here is derived from an EMBL/GenBank/DDBJ whole genome shotgun (WGS) entry which is preliminary data.</text>
</comment>
<protein>
    <recommendedName>
        <fullName evidence="3">Methyl-accepting transducer domain-containing protein</fullName>
    </recommendedName>
</protein>
<name>A0A849IB08_9HYPH</name>
<dbReference type="AlphaFoldDB" id="A0A849IB08"/>
<feature type="domain" description="Methyl-accepting transducer" evidence="3">
    <location>
        <begin position="3"/>
        <end position="57"/>
    </location>
</feature>
<evidence type="ECO:0000256" key="2">
    <source>
        <dbReference type="ARBA" id="ARBA00029447"/>
    </source>
</evidence>
<gene>
    <name evidence="4" type="ORF">HJG44_19700</name>
</gene>
<dbReference type="InterPro" id="IPR004089">
    <property type="entry name" value="MCPsignal_dom"/>
</dbReference>
<reference evidence="4 5" key="1">
    <citation type="submission" date="2020-04" db="EMBL/GenBank/DDBJ databases">
        <title>Enterovirga sp. isolate from soil.</title>
        <authorList>
            <person name="Chea S."/>
            <person name="Kim D.-U."/>
        </authorList>
    </citation>
    <scope>NUCLEOTIDE SEQUENCE [LARGE SCALE GENOMIC DNA]</scope>
    <source>
        <strain evidence="4 5">DB1703</strain>
    </source>
</reference>
<evidence type="ECO:0000313" key="5">
    <source>
        <dbReference type="Proteomes" id="UP000564885"/>
    </source>
</evidence>
<dbReference type="GO" id="GO:0007165">
    <property type="term" value="P:signal transduction"/>
    <property type="evidence" value="ECO:0007669"/>
    <property type="project" value="InterPro"/>
</dbReference>
<accession>A0A849IB08</accession>
<dbReference type="EMBL" id="JABEPP010000006">
    <property type="protein sequence ID" value="NNM74588.1"/>
    <property type="molecule type" value="Genomic_DNA"/>
</dbReference>
<organism evidence="4 5">
    <name type="scientific">Enterovirga aerilata</name>
    <dbReference type="NCBI Taxonomy" id="2730920"/>
    <lineage>
        <taxon>Bacteria</taxon>
        <taxon>Pseudomonadati</taxon>
        <taxon>Pseudomonadota</taxon>
        <taxon>Alphaproteobacteria</taxon>
        <taxon>Hyphomicrobiales</taxon>
        <taxon>Methylobacteriaceae</taxon>
        <taxon>Enterovirga</taxon>
    </lineage>
</organism>
<dbReference type="Gene3D" id="1.10.287.950">
    <property type="entry name" value="Methyl-accepting chemotaxis protein"/>
    <property type="match status" value="1"/>
</dbReference>
<keyword evidence="5" id="KW-1185">Reference proteome</keyword>
<proteinExistence type="inferred from homology"/>
<dbReference type="InterPro" id="IPR051310">
    <property type="entry name" value="MCP_chemotaxis"/>
</dbReference>
<dbReference type="SUPFAM" id="SSF58104">
    <property type="entry name" value="Methyl-accepting chemotaxis protein (MCP) signaling domain"/>
    <property type="match status" value="1"/>
</dbReference>
<evidence type="ECO:0000259" key="3">
    <source>
        <dbReference type="Pfam" id="PF00015"/>
    </source>
</evidence>
<sequence>MGNGVELVGQAGRALERIVGQIGAINAVVTEIATSAKEQATGLAEVSTAVNQMYQVTQQNAAMVEQSTAASHPLAQEAEELGRLLARFDLG</sequence>
<comment type="similarity">
    <text evidence="2">Belongs to the methyl-accepting chemotaxis (MCP) protein family.</text>
</comment>
<dbReference type="PANTHER" id="PTHR43531">
    <property type="entry name" value="PROTEIN ICFG"/>
    <property type="match status" value="1"/>
</dbReference>
<keyword evidence="1" id="KW-0145">Chemotaxis</keyword>
<dbReference type="PANTHER" id="PTHR43531:SF11">
    <property type="entry name" value="METHYL-ACCEPTING CHEMOTAXIS PROTEIN 3"/>
    <property type="match status" value="1"/>
</dbReference>
<dbReference type="Proteomes" id="UP000564885">
    <property type="component" value="Unassembled WGS sequence"/>
</dbReference>
<evidence type="ECO:0000256" key="1">
    <source>
        <dbReference type="ARBA" id="ARBA00022500"/>
    </source>
</evidence>